<organism evidence="1 2">
    <name type="scientific">Hymenolepis diminuta</name>
    <name type="common">Rat tapeworm</name>
    <dbReference type="NCBI Taxonomy" id="6216"/>
    <lineage>
        <taxon>Eukaryota</taxon>
        <taxon>Metazoa</taxon>
        <taxon>Spiralia</taxon>
        <taxon>Lophotrochozoa</taxon>
        <taxon>Platyhelminthes</taxon>
        <taxon>Cestoda</taxon>
        <taxon>Eucestoda</taxon>
        <taxon>Cyclophyllidea</taxon>
        <taxon>Hymenolepididae</taxon>
        <taxon>Hymenolepis</taxon>
    </lineage>
</organism>
<evidence type="ECO:0000313" key="2">
    <source>
        <dbReference type="Proteomes" id="UP000321570"/>
    </source>
</evidence>
<evidence type="ECO:0000313" key="1">
    <source>
        <dbReference type="EMBL" id="VUZ41090.1"/>
    </source>
</evidence>
<dbReference type="EMBL" id="CABIJS010000046">
    <property type="protein sequence ID" value="VUZ41090.1"/>
    <property type="molecule type" value="Genomic_DNA"/>
</dbReference>
<name>A0A564Y1J7_HYMDI</name>
<dbReference type="Proteomes" id="UP000321570">
    <property type="component" value="Unassembled WGS sequence"/>
</dbReference>
<gene>
    <name evidence="1" type="ORF">WMSIL1_LOCUS2006</name>
</gene>
<accession>A0A564Y1J7</accession>
<proteinExistence type="predicted"/>
<protein>
    <submittedName>
        <fullName evidence="1">Uncharacterized protein</fullName>
    </submittedName>
</protein>
<reference evidence="1 2" key="1">
    <citation type="submission" date="2019-07" db="EMBL/GenBank/DDBJ databases">
        <authorList>
            <person name="Jastrzebski P J."/>
            <person name="Paukszto L."/>
            <person name="Jastrzebski P J."/>
        </authorList>
    </citation>
    <scope>NUCLEOTIDE SEQUENCE [LARGE SCALE GENOMIC DNA]</scope>
    <source>
        <strain evidence="1 2">WMS-il1</strain>
    </source>
</reference>
<keyword evidence="2" id="KW-1185">Reference proteome</keyword>
<sequence>MSMQTHKQIMPQKTIQLNKHLQQARQVHHLHPALHNLLLRRQQRLQLVR</sequence>
<dbReference type="AlphaFoldDB" id="A0A564Y1J7"/>